<dbReference type="InterPro" id="IPR005467">
    <property type="entry name" value="His_kinase_dom"/>
</dbReference>
<dbReference type="HOGENOM" id="CLU_000445_20_0_9"/>
<keyword evidence="4 8" id="KW-0418">Kinase</keyword>
<dbReference type="InterPro" id="IPR008595">
    <property type="entry name" value="DegS"/>
</dbReference>
<dbReference type="PROSITE" id="PS50109">
    <property type="entry name" value="HIS_KIN"/>
    <property type="match status" value="1"/>
</dbReference>
<comment type="catalytic activity">
    <reaction evidence="1">
        <text>ATP + protein L-histidine = ADP + protein N-phospho-L-histidine.</text>
        <dbReference type="EC" id="2.7.13.3"/>
    </reaction>
</comment>
<dbReference type="Proteomes" id="UP000001572">
    <property type="component" value="Chromosome"/>
</dbReference>
<feature type="coiled-coil region" evidence="6">
    <location>
        <begin position="123"/>
        <end position="171"/>
    </location>
</feature>
<feature type="coiled-coil region" evidence="6">
    <location>
        <begin position="31"/>
        <end position="72"/>
    </location>
</feature>
<keyword evidence="3" id="KW-0808">Transferase</keyword>
<reference evidence="9" key="1">
    <citation type="journal article" date="2016" name="Genome Announc.">
        <title>Complete genome sequence of Alkaliphilus metalliredigens strain QYMF, an alkaliphilic and metal-reducing bacterium isolated from borax-contaminated leachate ponds.</title>
        <authorList>
            <person name="Hwang C."/>
            <person name="Copeland A."/>
            <person name="Lucas S."/>
            <person name="Lapidus A."/>
            <person name="Barry K."/>
            <person name="Detter J.C."/>
            <person name="Glavina Del Rio T."/>
            <person name="Hammon N."/>
            <person name="Israni S."/>
            <person name="Dalin E."/>
            <person name="Tice H."/>
            <person name="Pitluck S."/>
            <person name="Chertkov O."/>
            <person name="Brettin T."/>
            <person name="Bruce D."/>
            <person name="Han C."/>
            <person name="Schmutz J."/>
            <person name="Larimer F."/>
            <person name="Land M.L."/>
            <person name="Hauser L."/>
            <person name="Kyrpides N."/>
            <person name="Mikhailova N."/>
            <person name="Ye Q."/>
            <person name="Zhou J."/>
            <person name="Richardson P."/>
            <person name="Fields M.W."/>
        </authorList>
    </citation>
    <scope>NUCLEOTIDE SEQUENCE [LARGE SCALE GENOMIC DNA]</scope>
    <source>
        <strain evidence="9">QYMF</strain>
    </source>
</reference>
<evidence type="ECO:0000313" key="8">
    <source>
        <dbReference type="EMBL" id="ABR49281.1"/>
    </source>
</evidence>
<keyword evidence="6" id="KW-0175">Coiled coil</keyword>
<name>A6TSW3_ALKMQ</name>
<accession>A6TSW3</accession>
<dbReference type="EMBL" id="CP000724">
    <property type="protein sequence ID" value="ABR49281.1"/>
    <property type="molecule type" value="Genomic_DNA"/>
</dbReference>
<dbReference type="Gene3D" id="3.30.565.10">
    <property type="entry name" value="Histidine kinase-like ATPase, C-terminal domain"/>
    <property type="match status" value="1"/>
</dbReference>
<dbReference type="Pfam" id="PF02518">
    <property type="entry name" value="HATPase_c"/>
    <property type="match status" value="1"/>
</dbReference>
<feature type="domain" description="Histidine kinase" evidence="7">
    <location>
        <begin position="205"/>
        <end position="388"/>
    </location>
</feature>
<keyword evidence="9" id="KW-1185">Reference proteome</keyword>
<dbReference type="PANTHER" id="PTHR24421">
    <property type="entry name" value="NITRATE/NITRITE SENSOR PROTEIN NARX-RELATED"/>
    <property type="match status" value="1"/>
</dbReference>
<dbReference type="STRING" id="293826.Amet_3142"/>
<keyword evidence="5" id="KW-0902">Two-component regulatory system</keyword>
<dbReference type="PIRSF" id="PIRSF003169">
    <property type="entry name" value="STHK_DegS"/>
    <property type="match status" value="1"/>
</dbReference>
<dbReference type="SUPFAM" id="SSF55874">
    <property type="entry name" value="ATPase domain of HSP90 chaperone/DNA topoisomerase II/histidine kinase"/>
    <property type="match status" value="1"/>
</dbReference>
<dbReference type="GO" id="GO:0016020">
    <property type="term" value="C:membrane"/>
    <property type="evidence" value="ECO:0007669"/>
    <property type="project" value="InterPro"/>
</dbReference>
<dbReference type="InterPro" id="IPR003594">
    <property type="entry name" value="HATPase_dom"/>
</dbReference>
<dbReference type="InterPro" id="IPR050482">
    <property type="entry name" value="Sensor_HK_TwoCompSys"/>
</dbReference>
<proteinExistence type="predicted"/>
<dbReference type="Gene3D" id="1.20.5.1930">
    <property type="match status" value="1"/>
</dbReference>
<organism evidence="8 9">
    <name type="scientific">Alkaliphilus metalliredigens (strain QYMF)</name>
    <dbReference type="NCBI Taxonomy" id="293826"/>
    <lineage>
        <taxon>Bacteria</taxon>
        <taxon>Bacillati</taxon>
        <taxon>Bacillota</taxon>
        <taxon>Clostridia</taxon>
        <taxon>Peptostreptococcales</taxon>
        <taxon>Natronincolaceae</taxon>
        <taxon>Alkaliphilus</taxon>
    </lineage>
</organism>
<dbReference type="InterPro" id="IPR016381">
    <property type="entry name" value="Sig_transdc_His_kinase_DegS"/>
</dbReference>
<evidence type="ECO:0000256" key="5">
    <source>
        <dbReference type="ARBA" id="ARBA00023012"/>
    </source>
</evidence>
<evidence type="ECO:0000256" key="6">
    <source>
        <dbReference type="SAM" id="Coils"/>
    </source>
</evidence>
<dbReference type="InterPro" id="IPR011712">
    <property type="entry name" value="Sig_transdc_His_kin_sub3_dim/P"/>
</dbReference>
<protein>
    <recommendedName>
        <fullName evidence="2">histidine kinase</fullName>
        <ecNumber evidence="2">2.7.13.3</ecNumber>
    </recommendedName>
</protein>
<dbReference type="EC" id="2.7.13.3" evidence="2"/>
<sequence>MECDKMSNDQFSPKKINEILQKTVDTIEDGKSEVFEIAENARKQCHDLQQELKEMKEKASHLIKEVDHLELLERQSRRKLVLVSKEFSKYAEEDIKEAYEKANAIQIHLILKRQEEKDLIKRRSDLEMRLKSAYEGLQRAENLAFKIGIALDFLSGNLQDISHTLEDMQEKQFLGRRIIRVQEEERHRVAREIHDGPAQSLANVVIKAEICEKLMDIDLEKSREEIQNLKKILRDGIKDIRKIIYNLRPMSLDDIGLIPTLKRYVETFEEETQINMILNILSEDPIKDSIKNLSIFRIIQEALNNVRKHARATNINIKIEITQTDIRLHVQDNGIGFDTENIKVPQNYEGGFGLLNMKERVGLLDGKINIKSKINQGTKLMIYISNEVEEGF</sequence>
<dbReference type="SMART" id="SM00387">
    <property type="entry name" value="HATPase_c"/>
    <property type="match status" value="1"/>
</dbReference>
<dbReference type="KEGG" id="amt:Amet_3142"/>
<dbReference type="Pfam" id="PF05384">
    <property type="entry name" value="DegS"/>
    <property type="match status" value="1"/>
</dbReference>
<dbReference type="Pfam" id="PF07730">
    <property type="entry name" value="HisKA_3"/>
    <property type="match status" value="1"/>
</dbReference>
<dbReference type="GO" id="GO:0000155">
    <property type="term" value="F:phosphorelay sensor kinase activity"/>
    <property type="evidence" value="ECO:0007669"/>
    <property type="project" value="InterPro"/>
</dbReference>
<dbReference type="InterPro" id="IPR036890">
    <property type="entry name" value="HATPase_C_sf"/>
</dbReference>
<evidence type="ECO:0000256" key="3">
    <source>
        <dbReference type="ARBA" id="ARBA00022679"/>
    </source>
</evidence>
<evidence type="ECO:0000256" key="1">
    <source>
        <dbReference type="ARBA" id="ARBA00000085"/>
    </source>
</evidence>
<dbReference type="CDD" id="cd16917">
    <property type="entry name" value="HATPase_UhpB-NarQ-NarX-like"/>
    <property type="match status" value="1"/>
</dbReference>
<evidence type="ECO:0000256" key="4">
    <source>
        <dbReference type="ARBA" id="ARBA00022777"/>
    </source>
</evidence>
<dbReference type="AlphaFoldDB" id="A6TSW3"/>
<dbReference type="PANTHER" id="PTHR24421:SF55">
    <property type="entry name" value="SENSOR HISTIDINE KINASE YDFH"/>
    <property type="match status" value="1"/>
</dbReference>
<gene>
    <name evidence="8" type="ordered locus">Amet_3142</name>
</gene>
<evidence type="ECO:0000313" key="9">
    <source>
        <dbReference type="Proteomes" id="UP000001572"/>
    </source>
</evidence>
<dbReference type="GO" id="GO:0046983">
    <property type="term" value="F:protein dimerization activity"/>
    <property type="evidence" value="ECO:0007669"/>
    <property type="project" value="InterPro"/>
</dbReference>
<evidence type="ECO:0000256" key="2">
    <source>
        <dbReference type="ARBA" id="ARBA00012438"/>
    </source>
</evidence>
<dbReference type="eggNOG" id="COG4585">
    <property type="taxonomic scope" value="Bacteria"/>
</dbReference>
<evidence type="ECO:0000259" key="7">
    <source>
        <dbReference type="PROSITE" id="PS50109"/>
    </source>
</evidence>